<feature type="domain" description="RNA polymerase Rpb2" evidence="20">
    <location>
        <begin position="568"/>
        <end position="629"/>
    </location>
</feature>
<keyword evidence="11" id="KW-0539">Nucleus</keyword>
<keyword evidence="10 13" id="KW-0804">Transcription</keyword>
<evidence type="ECO:0000313" key="22">
    <source>
        <dbReference type="EMBL" id="LAC26186.1"/>
    </source>
</evidence>
<dbReference type="GO" id="GO:0003899">
    <property type="term" value="F:DNA-directed RNA polymerase activity"/>
    <property type="evidence" value="ECO:0007669"/>
    <property type="project" value="UniProtKB-EC"/>
</dbReference>
<dbReference type="Gene3D" id="3.90.1110.10">
    <property type="entry name" value="RNA polymerase Rpb2, domain 2"/>
    <property type="match status" value="1"/>
</dbReference>
<keyword evidence="7" id="KW-0863">Zinc-finger</keyword>
<keyword evidence="5 13" id="KW-0548">Nucleotidyltransferase</keyword>
<dbReference type="Gene3D" id="2.40.50.150">
    <property type="match status" value="1"/>
</dbReference>
<feature type="domain" description="RNA polymerase beta subunit protrusion" evidence="18">
    <location>
        <begin position="36"/>
        <end position="445"/>
    </location>
</feature>
<protein>
    <recommendedName>
        <fullName evidence="13">DNA-directed RNA polymerase subunit beta</fullName>
        <ecNumber evidence="13">2.7.7.6</ecNumber>
    </recommendedName>
</protein>
<dbReference type="Gene3D" id="3.90.1070.20">
    <property type="match status" value="1"/>
</dbReference>
<dbReference type="InterPro" id="IPR007644">
    <property type="entry name" value="RNA_pol_bsu_protrusion"/>
</dbReference>
<comment type="similarity">
    <text evidence="2 12">Belongs to the RNA polymerase beta chain family.</text>
</comment>
<dbReference type="FunFam" id="3.90.1070.20:FF:000001">
    <property type="entry name" value="DNA-directed RNA polymerase subunit beta"/>
    <property type="match status" value="1"/>
</dbReference>
<sequence length="1176" mass="134043">MSSDDDDDHMIDDLFDDEINREDSWTVISQYFNEKGMVRQQLDSFDEFIMNTMQEIVEQTRDIEVISEPRNDDGGEDEYRVKVNLHFGQVYLTYPTMVEEDGDKHTLIPNTARIRHLTYAADLHVDITRKVWRIYESDLHEEARLEDKDRVFIGKIPIMLRSKYCTLTVHADKGEKGITDLGECPFDQGGYFIVNGKEKVLVAQERMSSNHVYIFAKGDTYFAEVRSQMERSNRSIVALYVQIDAPKKGSAISGPVIRAQIPYIRQPIPIVIIFRALGDVPDKMILERICFDFHDTAMLELLRGSLEEAQFITTQELALDYIGKRGSAVGNPKAERMRYAKQILQKELLPHVGIEEWGESKKAYFFGYIIHRLLSTALGRREPDDRDHYGAKRLDLSGPLMGNLFRILFFRVIKDGMRYVREQVENGAAEEFSLKTAVKREIITRGLKYSLATGNWGARDTENKTGVSQVLQRLTFSSTLSHLRRINTPLGREGKLAKPRMLHNTHWGLVCPAETPEGHSCGLVKNLALMAYISVGSSSALILDFLDEWTMESLDDVPPNVIPHATKVFVNGNWVGIHREPAELVSTLKKLRRSVDLPVEVSVVWDMRDRELRLYSDAGRCCRPLYIVDENSQRLRIKKSHIQRLLESDDNFGWHDLISSGFIEYIDTEEEETIMIAMHMADVIQTDGMSVRHYTHCEIHPAMILGICGSIIPFPDHNQSPRNTYQSAMGKQAMGVYASNYQYRFDTMAHVMFYPQKPLVTTKSMEYLHFRELPAGQNVIVAISAYSGYNQEDSIIMNQSSIDRGLFRSTFYRSYSEEEARKRMDVSETFEKPHRNTCVGMRLGTYDKIDSDGLIAPGNRVSGDDIIIGKTTPLSQAADHGRERAGRHTKRDSSTALRSSESGIIDQVALTTNQDNRKFVKVRVRSVRIPQIGDKFASRHGQKGTMGMLYPQEDLPFTQEGISPDIIINPHCIPSRMTIGHLIECLLSKVSAITGDEGDATPFTDVTVKKISQLLHEVGYQQRGNEVLYNGHTGLRMSAHIFFGPTYYQRLKHMVDDKIHSRARGPLQIMTRQPVEGRARDGGLRFGEMERDCMISHGAAHFLKDRLFSQSDRYRVHVCDLCGLIAIANLKKNSFECRSCKNTTQISQIFIPYACKLLFQELMSMQIAPRMMVLEE</sequence>
<keyword evidence="8" id="KW-0862">Zinc</keyword>
<evidence type="ECO:0000259" key="16">
    <source>
        <dbReference type="Pfam" id="PF04560"/>
    </source>
</evidence>
<evidence type="ECO:0000256" key="9">
    <source>
        <dbReference type="ARBA" id="ARBA00022842"/>
    </source>
</evidence>
<organism evidence="22">
    <name type="scientific">Hirondellea gigas</name>
    <dbReference type="NCBI Taxonomy" id="1518452"/>
    <lineage>
        <taxon>Eukaryota</taxon>
        <taxon>Metazoa</taxon>
        <taxon>Ecdysozoa</taxon>
        <taxon>Arthropoda</taxon>
        <taxon>Crustacea</taxon>
        <taxon>Multicrustacea</taxon>
        <taxon>Malacostraca</taxon>
        <taxon>Eumalacostraca</taxon>
        <taxon>Peracarida</taxon>
        <taxon>Amphipoda</taxon>
        <taxon>Amphilochidea</taxon>
        <taxon>Lysianassida</taxon>
        <taxon>Lysianassidira</taxon>
        <taxon>Lysianassoidea</taxon>
        <taxon>Lysianassidae</taxon>
        <taxon>Hirondellea</taxon>
    </lineage>
</organism>
<evidence type="ECO:0000256" key="1">
    <source>
        <dbReference type="ARBA" id="ARBA00004123"/>
    </source>
</evidence>
<proteinExistence type="evidence at transcript level"/>
<dbReference type="FunFam" id="3.90.1800.10:FF:000002">
    <property type="entry name" value="DNA-directed RNA polymerase subunit beta"/>
    <property type="match status" value="1"/>
</dbReference>
<name>A0A6A7G5K2_9CRUS</name>
<dbReference type="GO" id="GO:0008270">
    <property type="term" value="F:zinc ion binding"/>
    <property type="evidence" value="ECO:0007669"/>
    <property type="project" value="UniProtKB-KW"/>
</dbReference>
<evidence type="ECO:0000256" key="14">
    <source>
        <dbReference type="SAM" id="MobiDB-lite"/>
    </source>
</evidence>
<evidence type="ECO:0000259" key="15">
    <source>
        <dbReference type="Pfam" id="PF00562"/>
    </source>
</evidence>
<dbReference type="InterPro" id="IPR015712">
    <property type="entry name" value="DNA-dir_RNA_pol_su2"/>
</dbReference>
<comment type="catalytic activity">
    <reaction evidence="13">
        <text>RNA(n) + a ribonucleoside 5'-triphosphate = RNA(n+1) + diphosphate</text>
        <dbReference type="Rhea" id="RHEA:21248"/>
        <dbReference type="Rhea" id="RHEA-COMP:14527"/>
        <dbReference type="Rhea" id="RHEA-COMP:17342"/>
        <dbReference type="ChEBI" id="CHEBI:33019"/>
        <dbReference type="ChEBI" id="CHEBI:61557"/>
        <dbReference type="ChEBI" id="CHEBI:140395"/>
        <dbReference type="EC" id="2.7.7.6"/>
    </reaction>
</comment>
<dbReference type="PANTHER" id="PTHR20856">
    <property type="entry name" value="DNA-DIRECTED RNA POLYMERASE I SUBUNIT 2"/>
    <property type="match status" value="1"/>
</dbReference>
<dbReference type="InterPro" id="IPR037034">
    <property type="entry name" value="RNA_pol_Rpb2_2_sf"/>
</dbReference>
<dbReference type="Gene3D" id="3.90.1800.10">
    <property type="entry name" value="RNA polymerase alpha subunit dimerisation domain"/>
    <property type="match status" value="1"/>
</dbReference>
<dbReference type="AlphaFoldDB" id="A0A6A7G5K2"/>
<dbReference type="Pfam" id="PF04566">
    <property type="entry name" value="RNA_pol_Rpb2_4"/>
    <property type="match status" value="1"/>
</dbReference>
<evidence type="ECO:0000256" key="3">
    <source>
        <dbReference type="ARBA" id="ARBA00022478"/>
    </source>
</evidence>
<accession>A0A6A7G5K2</accession>
<dbReference type="GO" id="GO:0032549">
    <property type="term" value="F:ribonucleoside binding"/>
    <property type="evidence" value="ECO:0007669"/>
    <property type="project" value="InterPro"/>
</dbReference>
<feature type="domain" description="RNA polymerase Rpb2" evidence="21">
    <location>
        <begin position="654"/>
        <end position="701"/>
    </location>
</feature>
<dbReference type="GO" id="GO:0005654">
    <property type="term" value="C:nucleoplasm"/>
    <property type="evidence" value="ECO:0007669"/>
    <property type="project" value="UniProtKB-ARBA"/>
</dbReference>
<evidence type="ECO:0000259" key="20">
    <source>
        <dbReference type="Pfam" id="PF04566"/>
    </source>
</evidence>
<evidence type="ECO:0000256" key="6">
    <source>
        <dbReference type="ARBA" id="ARBA00022723"/>
    </source>
</evidence>
<dbReference type="Pfam" id="PF04563">
    <property type="entry name" value="RNA_pol_Rpb2_1"/>
    <property type="match status" value="1"/>
</dbReference>
<dbReference type="InterPro" id="IPR037033">
    <property type="entry name" value="DNA-dir_RNAP_su2_hyb_sf"/>
</dbReference>
<dbReference type="GO" id="GO:0000428">
    <property type="term" value="C:DNA-directed RNA polymerase complex"/>
    <property type="evidence" value="ECO:0007669"/>
    <property type="project" value="UniProtKB-KW"/>
</dbReference>
<evidence type="ECO:0000256" key="12">
    <source>
        <dbReference type="RuleBase" id="RU000434"/>
    </source>
</evidence>
<dbReference type="GO" id="GO:0006367">
    <property type="term" value="P:transcription initiation at RNA polymerase II promoter"/>
    <property type="evidence" value="ECO:0007669"/>
    <property type="project" value="UniProtKB-ARBA"/>
</dbReference>
<evidence type="ECO:0000256" key="4">
    <source>
        <dbReference type="ARBA" id="ARBA00022679"/>
    </source>
</evidence>
<dbReference type="CDD" id="cd00653">
    <property type="entry name" value="RNA_pol_B_RPB2"/>
    <property type="match status" value="1"/>
</dbReference>
<reference evidence="22" key="1">
    <citation type="submission" date="2017-11" db="EMBL/GenBank/DDBJ databases">
        <title>The sensing device of the deep-sea amphipod.</title>
        <authorList>
            <person name="Kobayashi H."/>
            <person name="Nagahama T."/>
            <person name="Arai W."/>
            <person name="Sasagawa Y."/>
            <person name="Umeda M."/>
            <person name="Hayashi T."/>
            <person name="Nikaido I."/>
            <person name="Watanabe H."/>
            <person name="Oguri K."/>
            <person name="Kitazato H."/>
            <person name="Fujioka K."/>
            <person name="Kido Y."/>
            <person name="Takami H."/>
        </authorList>
    </citation>
    <scope>NUCLEOTIDE SEQUENCE</scope>
    <source>
        <tissue evidence="22">Whole body</tissue>
    </source>
</reference>
<dbReference type="FunFam" id="2.40.50.150:FF:000002">
    <property type="entry name" value="DNA-directed RNA polymerase subunit beta"/>
    <property type="match status" value="1"/>
</dbReference>
<feature type="domain" description="RNA polymerase Rpb2" evidence="16">
    <location>
        <begin position="1082"/>
        <end position="1172"/>
    </location>
</feature>
<dbReference type="Pfam" id="PF04561">
    <property type="entry name" value="RNA_pol_Rpb2_2"/>
    <property type="match status" value="1"/>
</dbReference>
<dbReference type="Gene3D" id="2.40.270.10">
    <property type="entry name" value="DNA-directed RNA polymerase, subunit 2, domain 6"/>
    <property type="match status" value="1"/>
</dbReference>
<keyword evidence="9" id="KW-0460">Magnesium</keyword>
<evidence type="ECO:0000259" key="18">
    <source>
        <dbReference type="Pfam" id="PF04563"/>
    </source>
</evidence>
<evidence type="ECO:0000256" key="2">
    <source>
        <dbReference type="ARBA" id="ARBA00006835"/>
    </source>
</evidence>
<comment type="function">
    <text evidence="13">DNA-dependent RNA polymerase catalyzes the transcription of DNA into RNA using the four ribonucleoside triphosphates as substrates.</text>
</comment>
<dbReference type="NCBIfam" id="NF007175">
    <property type="entry name" value="PRK09606.1"/>
    <property type="match status" value="1"/>
</dbReference>
<dbReference type="Pfam" id="PF04565">
    <property type="entry name" value="RNA_pol_Rpb2_3"/>
    <property type="match status" value="1"/>
</dbReference>
<dbReference type="GO" id="GO:0003677">
    <property type="term" value="F:DNA binding"/>
    <property type="evidence" value="ECO:0007669"/>
    <property type="project" value="InterPro"/>
</dbReference>
<dbReference type="PROSITE" id="PS01166">
    <property type="entry name" value="RNA_POL_BETA"/>
    <property type="match status" value="1"/>
</dbReference>
<dbReference type="EC" id="2.7.7.6" evidence="13"/>
<evidence type="ECO:0000256" key="10">
    <source>
        <dbReference type="ARBA" id="ARBA00023163"/>
    </source>
</evidence>
<keyword evidence="6" id="KW-0479">Metal-binding</keyword>
<keyword evidence="4 13" id="KW-0808">Transferase</keyword>
<dbReference type="Pfam" id="PF04567">
    <property type="entry name" value="RNA_pol_Rpb2_5"/>
    <property type="match status" value="1"/>
</dbReference>
<dbReference type="InterPro" id="IPR007647">
    <property type="entry name" value="RNA_pol_Rpb2_5"/>
</dbReference>
<dbReference type="FunFam" id="2.40.270.10:FF:000006">
    <property type="entry name" value="DNA-directed RNA polymerase subunit beta"/>
    <property type="match status" value="1"/>
</dbReference>
<comment type="subcellular location">
    <subcellularLocation>
        <location evidence="1">Nucleus</location>
    </subcellularLocation>
</comment>
<dbReference type="InterPro" id="IPR007121">
    <property type="entry name" value="RNA_pol_bsu_CS"/>
</dbReference>
<dbReference type="InterPro" id="IPR014724">
    <property type="entry name" value="RNA_pol_RPB2_OB-fold"/>
</dbReference>
<evidence type="ECO:0000256" key="13">
    <source>
        <dbReference type="RuleBase" id="RU363031"/>
    </source>
</evidence>
<dbReference type="InterPro" id="IPR007641">
    <property type="entry name" value="RNA_pol_Rpb2_7"/>
</dbReference>
<keyword evidence="3 13" id="KW-0240">DNA-directed RNA polymerase</keyword>
<feature type="domain" description="RNA polymerase Rpb2" evidence="17">
    <location>
        <begin position="237"/>
        <end position="395"/>
    </location>
</feature>
<evidence type="ECO:0000256" key="7">
    <source>
        <dbReference type="ARBA" id="ARBA00022771"/>
    </source>
</evidence>
<evidence type="ECO:0000256" key="5">
    <source>
        <dbReference type="ARBA" id="ARBA00022695"/>
    </source>
</evidence>
<feature type="domain" description="DNA-directed RNA polymerase subunit 2 hybrid-binding" evidence="15">
    <location>
        <begin position="709"/>
        <end position="1080"/>
    </location>
</feature>
<dbReference type="Pfam" id="PF00562">
    <property type="entry name" value="RNA_pol_Rpb2_6"/>
    <property type="match status" value="1"/>
</dbReference>
<dbReference type="EMBL" id="IACT01007067">
    <property type="protein sequence ID" value="LAC26186.1"/>
    <property type="molecule type" value="mRNA"/>
</dbReference>
<dbReference type="InterPro" id="IPR007646">
    <property type="entry name" value="RNA_pol_Rpb2_4"/>
</dbReference>
<evidence type="ECO:0000259" key="17">
    <source>
        <dbReference type="Pfam" id="PF04561"/>
    </source>
</evidence>
<feature type="region of interest" description="Disordered" evidence="14">
    <location>
        <begin position="872"/>
        <end position="898"/>
    </location>
</feature>
<dbReference type="InterPro" id="IPR007645">
    <property type="entry name" value="RNA_pol_Rpb2_3"/>
</dbReference>
<feature type="domain" description="RNA polymerase Rpb2" evidence="19">
    <location>
        <begin position="469"/>
        <end position="533"/>
    </location>
</feature>
<dbReference type="Pfam" id="PF04560">
    <property type="entry name" value="RNA_pol_Rpb2_7"/>
    <property type="match status" value="1"/>
</dbReference>
<evidence type="ECO:0000256" key="8">
    <source>
        <dbReference type="ARBA" id="ARBA00022833"/>
    </source>
</evidence>
<dbReference type="InterPro" id="IPR007120">
    <property type="entry name" value="DNA-dir_RNAP_su2_dom"/>
</dbReference>
<dbReference type="InterPro" id="IPR007642">
    <property type="entry name" value="RNA_pol_Rpb2_2"/>
</dbReference>
<dbReference type="SUPFAM" id="SSF64484">
    <property type="entry name" value="beta and beta-prime subunits of DNA dependent RNA-polymerase"/>
    <property type="match status" value="1"/>
</dbReference>
<evidence type="ECO:0000256" key="11">
    <source>
        <dbReference type="ARBA" id="ARBA00023242"/>
    </source>
</evidence>
<evidence type="ECO:0000259" key="21">
    <source>
        <dbReference type="Pfam" id="PF04567"/>
    </source>
</evidence>
<evidence type="ECO:0000259" key="19">
    <source>
        <dbReference type="Pfam" id="PF04565"/>
    </source>
</evidence>